<dbReference type="HAMAP" id="MF_00163">
    <property type="entry name" value="Pep_deformylase"/>
    <property type="match status" value="1"/>
</dbReference>
<accession>A0A3M0BDC9</accession>
<comment type="function">
    <text evidence="2">Removes the formyl group from the N-terminal Met of newly synthesized proteins. Requires at least a dipeptide for an efficient rate of reaction. N-terminal L-methionine is a prerequisite for activity but the enzyme has broad specificity at other positions.</text>
</comment>
<keyword evidence="2" id="KW-0479">Metal-binding</keyword>
<evidence type="ECO:0000256" key="2">
    <source>
        <dbReference type="HAMAP-Rule" id="MF_00163"/>
    </source>
</evidence>
<reference evidence="3 4" key="1">
    <citation type="submission" date="2018-10" db="EMBL/GenBank/DDBJ databases">
        <title>Genomic Encyclopedia of Archaeal and Bacterial Type Strains, Phase II (KMG-II): from individual species to whole genera.</title>
        <authorList>
            <person name="Goeker M."/>
        </authorList>
    </citation>
    <scope>NUCLEOTIDE SEQUENCE [LARGE SCALE GENOMIC DNA]</scope>
    <source>
        <strain evidence="3 4">VM1</strain>
    </source>
</reference>
<dbReference type="NCBIfam" id="NF001159">
    <property type="entry name" value="PRK00150.1-3"/>
    <property type="match status" value="1"/>
</dbReference>
<evidence type="ECO:0000313" key="4">
    <source>
        <dbReference type="Proteomes" id="UP000280842"/>
    </source>
</evidence>
<dbReference type="Pfam" id="PF01327">
    <property type="entry name" value="Pep_deformylase"/>
    <property type="match status" value="1"/>
</dbReference>
<name>A0A3M0BDC9_9AQUI</name>
<dbReference type="EC" id="3.5.1.88" evidence="2"/>
<dbReference type="AlphaFoldDB" id="A0A3M0BDC9"/>
<feature type="binding site" evidence="2">
    <location>
        <position position="147"/>
    </location>
    <ligand>
        <name>Fe cation</name>
        <dbReference type="ChEBI" id="CHEBI:24875"/>
    </ligand>
</feature>
<dbReference type="GO" id="GO:0042586">
    <property type="term" value="F:peptide deformylase activity"/>
    <property type="evidence" value="ECO:0007669"/>
    <property type="project" value="UniProtKB-UniRule"/>
</dbReference>
<dbReference type="InterPro" id="IPR036821">
    <property type="entry name" value="Peptide_deformylase_sf"/>
</dbReference>
<dbReference type="EMBL" id="REFO01000016">
    <property type="protein sequence ID" value="RMA92575.1"/>
    <property type="molecule type" value="Genomic_DNA"/>
</dbReference>
<proteinExistence type="inferred from homology"/>
<evidence type="ECO:0000313" key="3">
    <source>
        <dbReference type="EMBL" id="RMA92575.1"/>
    </source>
</evidence>
<dbReference type="NCBIfam" id="TIGR00079">
    <property type="entry name" value="pept_deformyl"/>
    <property type="match status" value="1"/>
</dbReference>
<keyword evidence="4" id="KW-1185">Reference proteome</keyword>
<protein>
    <recommendedName>
        <fullName evidence="2">Peptide deformylase</fullName>
        <shortName evidence="2">PDF</shortName>
        <ecNumber evidence="2">3.5.1.88</ecNumber>
    </recommendedName>
    <alternativeName>
        <fullName evidence="2">Polypeptide deformylase</fullName>
    </alternativeName>
</protein>
<dbReference type="Gene3D" id="3.90.45.10">
    <property type="entry name" value="Peptide deformylase"/>
    <property type="match status" value="1"/>
</dbReference>
<evidence type="ECO:0000256" key="1">
    <source>
        <dbReference type="ARBA" id="ARBA00010759"/>
    </source>
</evidence>
<dbReference type="PRINTS" id="PR01576">
    <property type="entry name" value="PDEFORMYLASE"/>
</dbReference>
<feature type="binding site" evidence="2">
    <location>
        <position position="143"/>
    </location>
    <ligand>
        <name>Fe cation</name>
        <dbReference type="ChEBI" id="CHEBI:24875"/>
    </ligand>
</feature>
<feature type="active site" evidence="2">
    <location>
        <position position="144"/>
    </location>
</feature>
<dbReference type="PIRSF" id="PIRSF004749">
    <property type="entry name" value="Pep_def"/>
    <property type="match status" value="1"/>
</dbReference>
<dbReference type="GO" id="GO:0046872">
    <property type="term" value="F:metal ion binding"/>
    <property type="evidence" value="ECO:0007669"/>
    <property type="project" value="UniProtKB-KW"/>
</dbReference>
<feature type="binding site" evidence="2">
    <location>
        <position position="101"/>
    </location>
    <ligand>
        <name>Fe cation</name>
        <dbReference type="ChEBI" id="CHEBI:24875"/>
    </ligand>
</feature>
<sequence>MKGKKLEILRYPDERLKKISKPVEDFGKDFKEFIDDLLYTMYNSPSSVGIAAPQVNKHIRTVIIDASNYKHKKNKLNHGLMILSNPRIIAHDGELIIREGCLSVPDYTGNVKRYNWIKVEAEDINGNTIEFDTEGFEAVVIQHEMDHLDGKLFIDRILSPKDLFKRKVYKK</sequence>
<organism evidence="3 4">
    <name type="scientific">Hydrogenothermus marinus</name>
    <dbReference type="NCBI Taxonomy" id="133270"/>
    <lineage>
        <taxon>Bacteria</taxon>
        <taxon>Pseudomonadati</taxon>
        <taxon>Aquificota</taxon>
        <taxon>Aquificia</taxon>
        <taxon>Aquificales</taxon>
        <taxon>Hydrogenothermaceae</taxon>
        <taxon>Hydrogenothermus</taxon>
    </lineage>
</organism>
<dbReference type="PANTHER" id="PTHR10458">
    <property type="entry name" value="PEPTIDE DEFORMYLASE"/>
    <property type="match status" value="1"/>
</dbReference>
<dbReference type="SUPFAM" id="SSF56420">
    <property type="entry name" value="Peptide deformylase"/>
    <property type="match status" value="1"/>
</dbReference>
<gene>
    <name evidence="2" type="primary">def</name>
    <name evidence="3" type="ORF">CLV39_1629</name>
</gene>
<comment type="catalytic activity">
    <reaction evidence="2">
        <text>N-terminal N-formyl-L-methionyl-[peptide] + H2O = N-terminal L-methionyl-[peptide] + formate</text>
        <dbReference type="Rhea" id="RHEA:24420"/>
        <dbReference type="Rhea" id="RHEA-COMP:10639"/>
        <dbReference type="Rhea" id="RHEA-COMP:10640"/>
        <dbReference type="ChEBI" id="CHEBI:15377"/>
        <dbReference type="ChEBI" id="CHEBI:15740"/>
        <dbReference type="ChEBI" id="CHEBI:49298"/>
        <dbReference type="ChEBI" id="CHEBI:64731"/>
        <dbReference type="EC" id="3.5.1.88"/>
    </reaction>
</comment>
<dbReference type="OrthoDB" id="9784988at2"/>
<dbReference type="RefSeq" id="WP_121923723.1">
    <property type="nucleotide sequence ID" value="NZ_REFO01000016.1"/>
</dbReference>
<dbReference type="PANTHER" id="PTHR10458:SF22">
    <property type="entry name" value="PEPTIDE DEFORMYLASE"/>
    <property type="match status" value="1"/>
</dbReference>
<keyword evidence="2" id="KW-0648">Protein biosynthesis</keyword>
<keyword evidence="2" id="KW-0378">Hydrolase</keyword>
<comment type="caution">
    <text evidence="3">The sequence shown here is derived from an EMBL/GenBank/DDBJ whole genome shotgun (WGS) entry which is preliminary data.</text>
</comment>
<dbReference type="InterPro" id="IPR023635">
    <property type="entry name" value="Peptide_deformylase"/>
</dbReference>
<comment type="cofactor">
    <cofactor evidence="2">
        <name>Fe(2+)</name>
        <dbReference type="ChEBI" id="CHEBI:29033"/>
    </cofactor>
    <text evidence="2">Binds 1 Fe(2+) ion.</text>
</comment>
<dbReference type="Proteomes" id="UP000280842">
    <property type="component" value="Unassembled WGS sequence"/>
</dbReference>
<dbReference type="GO" id="GO:0006412">
    <property type="term" value="P:translation"/>
    <property type="evidence" value="ECO:0007669"/>
    <property type="project" value="UniProtKB-UniRule"/>
</dbReference>
<comment type="similarity">
    <text evidence="1 2">Belongs to the polypeptide deformylase family.</text>
</comment>
<keyword evidence="2" id="KW-0408">Iron</keyword>
<dbReference type="CDD" id="cd00487">
    <property type="entry name" value="Pep_deformylase"/>
    <property type="match status" value="1"/>
</dbReference>